<feature type="compositionally biased region" description="Basic and acidic residues" evidence="1">
    <location>
        <begin position="138"/>
        <end position="150"/>
    </location>
</feature>
<evidence type="ECO:0000256" key="2">
    <source>
        <dbReference type="SAM" id="Phobius"/>
    </source>
</evidence>
<keyword evidence="2" id="KW-0812">Transmembrane</keyword>
<evidence type="ECO:0008006" key="5">
    <source>
        <dbReference type="Google" id="ProtNLM"/>
    </source>
</evidence>
<evidence type="ECO:0000313" key="4">
    <source>
        <dbReference type="Proteomes" id="UP000029614"/>
    </source>
</evidence>
<evidence type="ECO:0000313" key="3">
    <source>
        <dbReference type="EMBL" id="KGF52240.1"/>
    </source>
</evidence>
<feature type="compositionally biased region" description="Polar residues" evidence="1">
    <location>
        <begin position="153"/>
        <end position="166"/>
    </location>
</feature>
<gene>
    <name evidence="3" type="ORF">HMPREF9302_04275</name>
</gene>
<dbReference type="EMBL" id="JRNU01000014">
    <property type="protein sequence ID" value="KGF52240.1"/>
    <property type="molecule type" value="Genomic_DNA"/>
</dbReference>
<comment type="caution">
    <text evidence="3">The sequence shown here is derived from an EMBL/GenBank/DDBJ whole genome shotgun (WGS) entry which is preliminary data.</text>
</comment>
<keyword evidence="2" id="KW-1133">Transmembrane helix</keyword>
<keyword evidence="2" id="KW-0472">Membrane</keyword>
<dbReference type="Proteomes" id="UP000029614">
    <property type="component" value="Unassembled WGS sequence"/>
</dbReference>
<accession>A0A096AZJ9</accession>
<dbReference type="RefSeq" id="WP_036855046.1">
    <property type="nucleotide sequence ID" value="NZ_JRNU01000014.1"/>
</dbReference>
<organism evidence="3 4">
    <name type="scientific">Prevotella amnii DNF00058</name>
    <dbReference type="NCBI Taxonomy" id="1401066"/>
    <lineage>
        <taxon>Bacteria</taxon>
        <taxon>Pseudomonadati</taxon>
        <taxon>Bacteroidota</taxon>
        <taxon>Bacteroidia</taxon>
        <taxon>Bacteroidales</taxon>
        <taxon>Prevotellaceae</taxon>
        <taxon>Prevotella</taxon>
    </lineage>
</organism>
<sequence length="166" mass="18557">MKYQITCDNCGSKFIIDAEEGSTVECKCFHCGGIMDITLPIVGKDQEYIPHKEPSYDKPYTLEKAKKSHSAIMLWSILGVLVFICVCAGAYFYLQPSGAEQPVQPQTTVMDTIPYEQPEPEPTTPPVPDTVETAPQVKQEEKVSTERKEQYLPTDSTQTENSSDQE</sequence>
<dbReference type="OrthoDB" id="1071919at2"/>
<evidence type="ECO:0000256" key="1">
    <source>
        <dbReference type="SAM" id="MobiDB-lite"/>
    </source>
</evidence>
<keyword evidence="4" id="KW-1185">Reference proteome</keyword>
<dbReference type="AlphaFoldDB" id="A0A096AZJ9"/>
<name>A0A096AZJ9_9BACT</name>
<protein>
    <recommendedName>
        <fullName evidence="5">Viral beta C/D like family protein</fullName>
    </recommendedName>
</protein>
<feature type="transmembrane region" description="Helical" evidence="2">
    <location>
        <begin position="72"/>
        <end position="94"/>
    </location>
</feature>
<proteinExistence type="predicted"/>
<feature type="region of interest" description="Disordered" evidence="1">
    <location>
        <begin position="113"/>
        <end position="166"/>
    </location>
</feature>
<reference evidence="3 4" key="1">
    <citation type="submission" date="2014-07" db="EMBL/GenBank/DDBJ databases">
        <authorList>
            <person name="McCorrison J."/>
            <person name="Sanka R."/>
            <person name="Torralba M."/>
            <person name="Gillis M."/>
            <person name="Haft D.H."/>
            <person name="Methe B."/>
            <person name="Sutton G."/>
            <person name="Nelson K.E."/>
        </authorList>
    </citation>
    <scope>NUCLEOTIDE SEQUENCE [LARGE SCALE GENOMIC DNA]</scope>
    <source>
        <strain evidence="3 4">DNF00058</strain>
    </source>
</reference>